<reference evidence="2 3" key="1">
    <citation type="submission" date="2018-01" db="EMBL/GenBank/DDBJ databases">
        <title>Genome Sequencing and Assembly of Anaerobacter polyendosporus strain CT4.</title>
        <authorList>
            <person name="Tachaapaikoon C."/>
            <person name="Sutheeworapong S."/>
            <person name="Jenjaroenpun P."/>
            <person name="Wongsurawat T."/>
            <person name="Nookeaw I."/>
            <person name="Cheawchanlertfa P."/>
            <person name="Kosugi A."/>
            <person name="Cheevadhanarak S."/>
            <person name="Ratanakhanokchai K."/>
        </authorList>
    </citation>
    <scope>NUCLEOTIDE SEQUENCE [LARGE SCALE GENOMIC DNA]</scope>
    <source>
        <strain evidence="2 3">CT4</strain>
    </source>
</reference>
<organism evidence="2 3">
    <name type="scientific">Clostridium manihotivorum</name>
    <dbReference type="NCBI Taxonomy" id="2320868"/>
    <lineage>
        <taxon>Bacteria</taxon>
        <taxon>Bacillati</taxon>
        <taxon>Bacillota</taxon>
        <taxon>Clostridia</taxon>
        <taxon>Eubacteriales</taxon>
        <taxon>Clostridiaceae</taxon>
        <taxon>Clostridium</taxon>
    </lineage>
</organism>
<dbReference type="Gene3D" id="3.90.550.10">
    <property type="entry name" value="Spore Coat Polysaccharide Biosynthesis Protein SpsA, Chain A"/>
    <property type="match status" value="1"/>
</dbReference>
<name>A0A410DV24_9CLOT</name>
<accession>A0A410DV24</accession>
<evidence type="ECO:0000313" key="2">
    <source>
        <dbReference type="EMBL" id="QAA32936.1"/>
    </source>
</evidence>
<dbReference type="GO" id="GO:0006487">
    <property type="term" value="P:protein N-linked glycosylation"/>
    <property type="evidence" value="ECO:0007669"/>
    <property type="project" value="TreeGrafter"/>
</dbReference>
<dbReference type="KEGG" id="cmah:C1I91_15530"/>
<keyword evidence="2" id="KW-0808">Transferase</keyword>
<dbReference type="RefSeq" id="WP_128213670.1">
    <property type="nucleotide sequence ID" value="NZ_CP025746.1"/>
</dbReference>
<dbReference type="SUPFAM" id="SSF53448">
    <property type="entry name" value="Nucleotide-diphospho-sugar transferases"/>
    <property type="match status" value="1"/>
</dbReference>
<keyword evidence="3" id="KW-1185">Reference proteome</keyword>
<dbReference type="PANTHER" id="PTHR10859">
    <property type="entry name" value="GLYCOSYL TRANSFERASE"/>
    <property type="match status" value="1"/>
</dbReference>
<dbReference type="OrthoDB" id="9810303at2"/>
<dbReference type="InterPro" id="IPR001173">
    <property type="entry name" value="Glyco_trans_2-like"/>
</dbReference>
<dbReference type="Pfam" id="PF00535">
    <property type="entry name" value="Glycos_transf_2"/>
    <property type="match status" value="1"/>
</dbReference>
<dbReference type="EMBL" id="CP025746">
    <property type="protein sequence ID" value="QAA32936.1"/>
    <property type="molecule type" value="Genomic_DNA"/>
</dbReference>
<dbReference type="PANTHER" id="PTHR10859:SF91">
    <property type="entry name" value="DOLICHYL-PHOSPHATE BETA-GLUCOSYLTRANSFERASE"/>
    <property type="match status" value="1"/>
</dbReference>
<dbReference type="GO" id="GO:0016740">
    <property type="term" value="F:transferase activity"/>
    <property type="evidence" value="ECO:0007669"/>
    <property type="project" value="UniProtKB-KW"/>
</dbReference>
<evidence type="ECO:0000313" key="3">
    <source>
        <dbReference type="Proteomes" id="UP000286268"/>
    </source>
</evidence>
<proteinExistence type="predicted"/>
<gene>
    <name evidence="2" type="ORF">C1I91_15530</name>
</gene>
<feature type="domain" description="Glycosyltransferase 2-like" evidence="1">
    <location>
        <begin position="131"/>
        <end position="285"/>
    </location>
</feature>
<dbReference type="InterPro" id="IPR029044">
    <property type="entry name" value="Nucleotide-diphossugar_trans"/>
</dbReference>
<protein>
    <submittedName>
        <fullName evidence="2">Glycosyl transferase</fullName>
    </submittedName>
</protein>
<sequence length="378" mass="43831">MTNNDSILIISDYFRNIDYEHTIDFYSHKTINCSEIETTLLDDYSMILLDLKDTEDTINYANKIRNIVPSMPLLLLSTLDEAKDFTYFRNIEGYGQIRSLNYRASDSDEILEYIQSLLHPEYPSEKTDIAIVLPVYNEASRFNNVYEFVKKLKVLLEEGFINASLYFINDGSKDNTEDLVKKLIDNDLLETNYIKQRSTISSHELKVNTRKAGTYIEGIKSIRSEILVFVDADNSFEIEDIAKMINIIKAGYYDIIVATKDMTAEKRPPIRRFVSFFKRLMTKPMLPKGVYDSQTGLKAVNSVAAQYILPYLHAETELAIDLELVYLAKRMNFRVLQLPVRCIDMEGSHVDIVRDSIHFVKSIFKIYKNHRNISLRKI</sequence>
<dbReference type="Proteomes" id="UP000286268">
    <property type="component" value="Chromosome"/>
</dbReference>
<dbReference type="AlphaFoldDB" id="A0A410DV24"/>
<evidence type="ECO:0000259" key="1">
    <source>
        <dbReference type="Pfam" id="PF00535"/>
    </source>
</evidence>